<dbReference type="KEGG" id="bcz:pE33L466_0467"/>
<name>Q4V107_BACCZ</name>
<organism evidence="1 2">
    <name type="scientific">Bacillus cereus (strain ZK / E33L)</name>
    <dbReference type="NCBI Taxonomy" id="288681"/>
    <lineage>
        <taxon>Bacteria</taxon>
        <taxon>Bacillati</taxon>
        <taxon>Bacillota</taxon>
        <taxon>Bacilli</taxon>
        <taxon>Bacillales</taxon>
        <taxon>Bacillaceae</taxon>
        <taxon>Bacillus</taxon>
        <taxon>Bacillus cereus group</taxon>
    </lineage>
</organism>
<gene>
    <name evidence="1" type="ordered locus">pE33L466_0467</name>
</gene>
<evidence type="ECO:0000313" key="2">
    <source>
        <dbReference type="Proteomes" id="UP000002612"/>
    </source>
</evidence>
<dbReference type="AlphaFoldDB" id="Q4V107"/>
<sequence>MKMPGLTPFMYKPHYSETAEPYLVYSVGCTKPETTSGFMQGYWECTHCGEGNQFRFYDEDYHPNYVATCPNCKSDFIAVDDTDYDD</sequence>
<accession>Q4V107</accession>
<protein>
    <submittedName>
        <fullName evidence="1">Uncharacterized protein</fullName>
    </submittedName>
</protein>
<keyword evidence="1" id="KW-0614">Plasmid</keyword>
<reference evidence="2" key="1">
    <citation type="journal article" date="2006" name="J. Bacteriol.">
        <title>Pathogenomic sequence analysis of Bacillus cereus and Bacillus thuringiensis isolates closely related to Bacillus anthracis.</title>
        <authorList>
            <person name="Han C.S."/>
            <person name="Xie G."/>
            <person name="Challacombe J.F."/>
            <person name="Altherr M.R."/>
            <person name="Bhotika S.S."/>
            <person name="Brown N."/>
            <person name="Bruce D."/>
            <person name="Campbell C.S."/>
            <person name="Campbell M.L."/>
            <person name="Chen J."/>
            <person name="Chertkov O."/>
            <person name="Cleland C."/>
            <person name="Dimitrijevic M."/>
            <person name="Doggett N.A."/>
            <person name="Fawcett J.J."/>
            <person name="Glavina T."/>
            <person name="Goodwin L.A."/>
            <person name="Green L.D."/>
            <person name="Hill K.K."/>
            <person name="Hitchcock P."/>
            <person name="Jackson P.J."/>
            <person name="Keim P."/>
            <person name="Kewalramani A.R."/>
            <person name="Longmire J."/>
            <person name="Lucas S."/>
            <person name="Malfatti S."/>
            <person name="McMurry K."/>
            <person name="Meincke L.J."/>
            <person name="Misra M."/>
            <person name="Moseman B.L."/>
            <person name="Mundt M."/>
            <person name="Munk A.C."/>
            <person name="Okinaka R.T."/>
            <person name="Parson-Quintana B."/>
            <person name="Reilly L.P."/>
            <person name="Richardson P."/>
            <person name="Robinson D.L."/>
            <person name="Rubin E."/>
            <person name="Saunders E."/>
            <person name="Tapia R."/>
            <person name="Tesmer J.G."/>
            <person name="Thayer N."/>
            <person name="Thompson L.S."/>
            <person name="Tice H."/>
            <person name="Ticknor L.O."/>
            <person name="Wills P.L."/>
            <person name="Brettin T.S."/>
            <person name="Gilna P."/>
        </authorList>
    </citation>
    <scope>NUCLEOTIDE SEQUENCE [LARGE SCALE GENOMIC DNA]</scope>
    <source>
        <strain evidence="2">ZK / E33L</strain>
        <plasmid evidence="2">pE33L466</plasmid>
    </source>
</reference>
<dbReference type="Proteomes" id="UP000002612">
    <property type="component" value="Plasmid pE33L466"/>
</dbReference>
<evidence type="ECO:0000313" key="1">
    <source>
        <dbReference type="EMBL" id="AAY60600.1"/>
    </source>
</evidence>
<dbReference type="EMBL" id="CP000040">
    <property type="protein sequence ID" value="AAY60600.1"/>
    <property type="molecule type" value="Genomic_DNA"/>
</dbReference>
<geneLocation type="plasmid" evidence="1 2">
    <name>pE33L466</name>
</geneLocation>
<proteinExistence type="predicted"/>